<dbReference type="Pfam" id="PF12804">
    <property type="entry name" value="NTP_transf_3"/>
    <property type="match status" value="1"/>
</dbReference>
<feature type="domain" description="MobA-like NTP transferase" evidence="1">
    <location>
        <begin position="1"/>
        <end position="147"/>
    </location>
</feature>
<dbReference type="CDD" id="cd04182">
    <property type="entry name" value="GT_2_like_f"/>
    <property type="match status" value="1"/>
</dbReference>
<dbReference type="Gene3D" id="3.90.550.10">
    <property type="entry name" value="Spore Coat Polysaccharide Biosynthesis Protein SpsA, Chain A"/>
    <property type="match status" value="1"/>
</dbReference>
<dbReference type="PANTHER" id="PTHR43777:SF1">
    <property type="entry name" value="MOLYBDENUM COFACTOR CYTIDYLYLTRANSFERASE"/>
    <property type="match status" value="1"/>
</dbReference>
<evidence type="ECO:0000313" key="2">
    <source>
        <dbReference type="EMBL" id="SNT21790.1"/>
    </source>
</evidence>
<dbReference type="AlphaFoldDB" id="A0A239KUT9"/>
<dbReference type="EMBL" id="FZOU01000005">
    <property type="protein sequence ID" value="SNT21790.1"/>
    <property type="molecule type" value="Genomic_DNA"/>
</dbReference>
<name>A0A239KUT9_9BACT</name>
<sequence>MGSPKQLAMLAGETLLDRAVRTAHAAGCAPVVVVLGAAAEEIQAACRLDEAHIVLNPVWAEGMASSLRTGLEQLAADAVCAVVMTCDQPAVTAEHLRRLMLASEGGTGVACSGYGEVRGVPACFPATTFAALKALAGDAGARKLLASARVVSLLDGELDVDTPEALDEARKILG</sequence>
<dbReference type="GO" id="GO:0016779">
    <property type="term" value="F:nucleotidyltransferase activity"/>
    <property type="evidence" value="ECO:0007669"/>
    <property type="project" value="UniProtKB-KW"/>
</dbReference>
<evidence type="ECO:0000259" key="1">
    <source>
        <dbReference type="Pfam" id="PF12804"/>
    </source>
</evidence>
<dbReference type="PANTHER" id="PTHR43777">
    <property type="entry name" value="MOLYBDENUM COFACTOR CYTIDYLYLTRANSFERASE"/>
    <property type="match status" value="1"/>
</dbReference>
<reference evidence="2 3" key="1">
    <citation type="submission" date="2017-06" db="EMBL/GenBank/DDBJ databases">
        <authorList>
            <person name="Kim H.J."/>
            <person name="Triplett B.A."/>
        </authorList>
    </citation>
    <scope>NUCLEOTIDE SEQUENCE [LARGE SCALE GENOMIC DNA]</scope>
    <source>
        <strain evidence="2 3">DSM 18704</strain>
    </source>
</reference>
<protein>
    <submittedName>
        <fullName evidence="2">Molybdenum cofactor cytidylyltransferase</fullName>
    </submittedName>
</protein>
<dbReference type="Proteomes" id="UP000198356">
    <property type="component" value="Unassembled WGS sequence"/>
</dbReference>
<dbReference type="OrthoDB" id="285216at2"/>
<accession>A0A239KUT9</accession>
<dbReference type="SUPFAM" id="SSF53448">
    <property type="entry name" value="Nucleotide-diphospho-sugar transferases"/>
    <property type="match status" value="1"/>
</dbReference>
<proteinExistence type="predicted"/>
<keyword evidence="2" id="KW-0808">Transferase</keyword>
<organism evidence="2 3">
    <name type="scientific">Granulicella rosea</name>
    <dbReference type="NCBI Taxonomy" id="474952"/>
    <lineage>
        <taxon>Bacteria</taxon>
        <taxon>Pseudomonadati</taxon>
        <taxon>Acidobacteriota</taxon>
        <taxon>Terriglobia</taxon>
        <taxon>Terriglobales</taxon>
        <taxon>Acidobacteriaceae</taxon>
        <taxon>Granulicella</taxon>
    </lineage>
</organism>
<dbReference type="InterPro" id="IPR025877">
    <property type="entry name" value="MobA-like_NTP_Trfase"/>
</dbReference>
<dbReference type="InterPro" id="IPR029044">
    <property type="entry name" value="Nucleotide-diphossugar_trans"/>
</dbReference>
<evidence type="ECO:0000313" key="3">
    <source>
        <dbReference type="Proteomes" id="UP000198356"/>
    </source>
</evidence>
<keyword evidence="2" id="KW-0548">Nucleotidyltransferase</keyword>
<keyword evidence="3" id="KW-1185">Reference proteome</keyword>
<gene>
    <name evidence="2" type="ORF">SAMN05421770_105221</name>
</gene>